<feature type="domain" description="5'-3' exonuclease" evidence="7">
    <location>
        <begin position="9"/>
        <end position="257"/>
    </location>
</feature>
<dbReference type="EMBL" id="NRGR01000007">
    <property type="protein sequence ID" value="PCC40411.1"/>
    <property type="molecule type" value="Genomic_DNA"/>
</dbReference>
<comment type="caution">
    <text evidence="8">The sequence shown here is derived from an EMBL/GenBank/DDBJ whole genome shotgun (WGS) entry which is preliminary data.</text>
</comment>
<dbReference type="OrthoDB" id="9806424at2"/>
<evidence type="ECO:0000256" key="2">
    <source>
        <dbReference type="ARBA" id="ARBA00022801"/>
    </source>
</evidence>
<protein>
    <recommendedName>
        <fullName evidence="6">5'-3' exonuclease</fullName>
    </recommendedName>
</protein>
<sequence>MKQSSRITAYVDGSQMLYRAEYGFPARIISRTGHDITGLFGFLALTRKALHGCPITLTHAVVVFDADAPVARSRVDGRYKADRQPLTAGSPDNPFRHLPWIKRSLESWGLPYLEHESMEADDVIASLVHRSRTAPAIVVSRDKDFHQIVSAKVTQWDSSRGGEKGWITPEMIRHRYGIEPAQWCDYVALVGDPSDGMPGIRGIGAVTARRLLTGGLAVDDLATELTREDHRDALRQRDVHRLDRHLPLPPCGPTEMPESGLLPAAPLLESLGVWDSPYP</sequence>
<dbReference type="InterPro" id="IPR020045">
    <property type="entry name" value="DNA_polI_H3TH"/>
</dbReference>
<proteinExistence type="predicted"/>
<dbReference type="PANTHER" id="PTHR42646:SF2">
    <property type="entry name" value="5'-3' EXONUCLEASE FAMILY PROTEIN"/>
    <property type="match status" value="1"/>
</dbReference>
<dbReference type="GO" id="GO:0008409">
    <property type="term" value="F:5'-3' exonuclease activity"/>
    <property type="evidence" value="ECO:0007669"/>
    <property type="project" value="InterPro"/>
</dbReference>
<reference evidence="8 9" key="1">
    <citation type="journal article" date="2017" name="Elife">
        <title>Extensive horizontal gene transfer in cheese-associated bacteria.</title>
        <authorList>
            <person name="Bonham K.S."/>
            <person name="Wolfe B.E."/>
            <person name="Dutton R.J."/>
        </authorList>
    </citation>
    <scope>NUCLEOTIDE SEQUENCE [LARGE SCALE GENOMIC DNA]</scope>
    <source>
        <strain evidence="8 9">341_9</strain>
    </source>
</reference>
<keyword evidence="3" id="KW-0269">Exonuclease</keyword>
<evidence type="ECO:0000256" key="4">
    <source>
        <dbReference type="ARBA" id="ARBA00023125"/>
    </source>
</evidence>
<organism evidence="8 9">
    <name type="scientific">Brachybacterium alimentarium</name>
    <dbReference type="NCBI Taxonomy" id="47845"/>
    <lineage>
        <taxon>Bacteria</taxon>
        <taxon>Bacillati</taxon>
        <taxon>Actinomycetota</taxon>
        <taxon>Actinomycetes</taxon>
        <taxon>Micrococcales</taxon>
        <taxon>Dermabacteraceae</taxon>
        <taxon>Brachybacterium</taxon>
    </lineage>
</organism>
<dbReference type="Proteomes" id="UP000218598">
    <property type="component" value="Unassembled WGS sequence"/>
</dbReference>
<keyword evidence="1" id="KW-0540">Nuclease</keyword>
<dbReference type="InterPro" id="IPR029060">
    <property type="entry name" value="PIN-like_dom_sf"/>
</dbReference>
<dbReference type="SUPFAM" id="SSF88723">
    <property type="entry name" value="PIN domain-like"/>
    <property type="match status" value="1"/>
</dbReference>
<dbReference type="InterPro" id="IPR008918">
    <property type="entry name" value="HhH2"/>
</dbReference>
<dbReference type="Gene3D" id="1.10.150.20">
    <property type="entry name" value="5' to 3' exonuclease, C-terminal subdomain"/>
    <property type="match status" value="1"/>
</dbReference>
<dbReference type="Pfam" id="PF02739">
    <property type="entry name" value="5_3_exonuc_N"/>
    <property type="match status" value="1"/>
</dbReference>
<evidence type="ECO:0000313" key="9">
    <source>
        <dbReference type="Proteomes" id="UP000218598"/>
    </source>
</evidence>
<dbReference type="InterPro" id="IPR020046">
    <property type="entry name" value="5-3_exonucl_a-hlix_arch_N"/>
</dbReference>
<dbReference type="PANTHER" id="PTHR42646">
    <property type="entry name" value="FLAP ENDONUCLEASE XNI"/>
    <property type="match status" value="1"/>
</dbReference>
<name>A0A2A3YMA0_9MICO</name>
<keyword evidence="9" id="KW-1185">Reference proteome</keyword>
<dbReference type="AlphaFoldDB" id="A0A2A3YMA0"/>
<evidence type="ECO:0000313" key="8">
    <source>
        <dbReference type="EMBL" id="PCC40411.1"/>
    </source>
</evidence>
<dbReference type="GO" id="GO:0003677">
    <property type="term" value="F:DNA binding"/>
    <property type="evidence" value="ECO:0007669"/>
    <property type="project" value="UniProtKB-KW"/>
</dbReference>
<evidence type="ECO:0000256" key="6">
    <source>
        <dbReference type="ARBA" id="ARBA00050026"/>
    </source>
</evidence>
<accession>A0A2A3YMA0</accession>
<keyword evidence="2" id="KW-0378">Hydrolase</keyword>
<evidence type="ECO:0000256" key="3">
    <source>
        <dbReference type="ARBA" id="ARBA00022839"/>
    </source>
</evidence>
<dbReference type="SUPFAM" id="SSF47807">
    <property type="entry name" value="5' to 3' exonuclease, C-terminal subdomain"/>
    <property type="match status" value="1"/>
</dbReference>
<dbReference type="GO" id="GO:0017108">
    <property type="term" value="F:5'-flap endonuclease activity"/>
    <property type="evidence" value="ECO:0007669"/>
    <property type="project" value="InterPro"/>
</dbReference>
<evidence type="ECO:0000256" key="1">
    <source>
        <dbReference type="ARBA" id="ARBA00022722"/>
    </source>
</evidence>
<dbReference type="InterPro" id="IPR038969">
    <property type="entry name" value="FEN"/>
</dbReference>
<keyword evidence="4" id="KW-0238">DNA-binding</keyword>
<dbReference type="InterPro" id="IPR036279">
    <property type="entry name" value="5-3_exonuclease_C_sf"/>
</dbReference>
<dbReference type="GO" id="GO:0033567">
    <property type="term" value="P:DNA replication, Okazaki fragment processing"/>
    <property type="evidence" value="ECO:0007669"/>
    <property type="project" value="InterPro"/>
</dbReference>
<dbReference type="SMART" id="SM00475">
    <property type="entry name" value="53EXOc"/>
    <property type="match status" value="1"/>
</dbReference>
<dbReference type="Gene3D" id="3.40.50.1010">
    <property type="entry name" value="5'-nuclease"/>
    <property type="match status" value="1"/>
</dbReference>
<comment type="function">
    <text evidence="5">5'-3' exonuclease acting preferentially on double-stranded DNA.</text>
</comment>
<dbReference type="RefSeq" id="WP_096196629.1">
    <property type="nucleotide sequence ID" value="NZ_JBQQHT010000052.1"/>
</dbReference>
<evidence type="ECO:0000259" key="7">
    <source>
        <dbReference type="SMART" id="SM00475"/>
    </source>
</evidence>
<gene>
    <name evidence="8" type="ORF">CIK66_04500</name>
</gene>
<dbReference type="Pfam" id="PF01367">
    <property type="entry name" value="5_3_exonuc"/>
    <property type="match status" value="1"/>
</dbReference>
<evidence type="ECO:0000256" key="5">
    <source>
        <dbReference type="ARBA" id="ARBA00049957"/>
    </source>
</evidence>
<dbReference type="CDD" id="cd09859">
    <property type="entry name" value="PIN_53EXO"/>
    <property type="match status" value="1"/>
</dbReference>
<dbReference type="SMART" id="SM00279">
    <property type="entry name" value="HhH2"/>
    <property type="match status" value="1"/>
</dbReference>
<dbReference type="InterPro" id="IPR002421">
    <property type="entry name" value="5-3_exonuclease"/>
</dbReference>